<sequence>MRQQVLVSLLVVALVLAPLTPPVQAQGWQSLVPALAGKIIGLWRGGNLNILGHQCSYRVRPKIIRWRLWYKGTLACPGWTSITGSDKARNPNHVVTYTVTDFVKKAFEAGLIKESDAQRWLQ</sequence>
<feature type="chain" id="PRO_5004880468" evidence="3">
    <location>
        <begin position="26"/>
        <end position="122"/>
    </location>
</feature>
<accession>W6MEN5</accession>
<keyword evidence="2" id="KW-0044">Antibiotic</keyword>
<evidence type="ECO:0000256" key="1">
    <source>
        <dbReference type="ARBA" id="ARBA00022529"/>
    </source>
</evidence>
<feature type="signal peptide" evidence="3">
    <location>
        <begin position="1"/>
        <end position="25"/>
    </location>
</feature>
<proteinExistence type="predicted"/>
<name>W6MEN5_PAGBR</name>
<reference evidence="4" key="1">
    <citation type="submission" date="2013-06" db="EMBL/GenBank/DDBJ databases">
        <authorList>
            <person name="Groh K."/>
        </authorList>
    </citation>
    <scope>NUCLEOTIDE SEQUENCE</scope>
    <source>
        <tissue evidence="4">Antennules</tissue>
    </source>
</reference>
<keyword evidence="1" id="KW-0929">Antimicrobial</keyword>
<dbReference type="InterPro" id="IPR038539">
    <property type="entry name" value="Anti-LPS_factor/Scygonadin_sf"/>
</dbReference>
<organism evidence="4">
    <name type="scientific">Pagurus bernhardus</name>
    <name type="common">Common hermit crab</name>
    <name type="synonym">Eupagurus bernhardus</name>
    <dbReference type="NCBI Taxonomy" id="174397"/>
    <lineage>
        <taxon>Eukaryota</taxon>
        <taxon>Metazoa</taxon>
        <taxon>Ecdysozoa</taxon>
        <taxon>Arthropoda</taxon>
        <taxon>Crustacea</taxon>
        <taxon>Multicrustacea</taxon>
        <taxon>Malacostraca</taxon>
        <taxon>Eumalacostraca</taxon>
        <taxon>Eucarida</taxon>
        <taxon>Decapoda</taxon>
        <taxon>Pleocyemata</taxon>
        <taxon>Anomura</taxon>
        <taxon>Paguroidea</taxon>
        <taxon>Paguridae</taxon>
        <taxon>Pagurus</taxon>
    </lineage>
</organism>
<keyword evidence="3" id="KW-0732">Signal</keyword>
<dbReference type="AlphaFoldDB" id="W6MEN5"/>
<dbReference type="Pfam" id="PF11630">
    <property type="entry name" value="Anti-LPS-SCYG"/>
    <property type="match status" value="1"/>
</dbReference>
<reference evidence="4" key="2">
    <citation type="submission" date="2014-02" db="EMBL/GenBank/DDBJ databases">
        <title>The hermit crab's nose antennal transcriptomics.</title>
        <authorList>
            <person name="Groh K.C."/>
            <person name="Vogel H."/>
            <person name="Stensmyr M.C."/>
            <person name="Grosse-Wilde E."/>
            <person name="Hansson B.S."/>
        </authorList>
    </citation>
    <scope>NUCLEOTIDE SEQUENCE</scope>
    <source>
        <tissue evidence="4">Antennules</tissue>
    </source>
</reference>
<dbReference type="Gene3D" id="3.30.160.320">
    <property type="match status" value="1"/>
</dbReference>
<gene>
    <name evidence="4" type="primary">Anti-LPS-factor-like-1</name>
</gene>
<dbReference type="GO" id="GO:0042742">
    <property type="term" value="P:defense response to bacterium"/>
    <property type="evidence" value="ECO:0007669"/>
    <property type="project" value="UniProtKB-KW"/>
</dbReference>
<evidence type="ECO:0000256" key="3">
    <source>
        <dbReference type="SAM" id="SignalP"/>
    </source>
</evidence>
<evidence type="ECO:0000256" key="2">
    <source>
        <dbReference type="ARBA" id="ARBA00023022"/>
    </source>
</evidence>
<evidence type="ECO:0000313" key="4">
    <source>
        <dbReference type="EMBL" id="CDK12445.1"/>
    </source>
</evidence>
<dbReference type="EMBL" id="HABX01000001">
    <property type="protein sequence ID" value="CDK12445.1"/>
    <property type="molecule type" value="Transcribed_RNA"/>
</dbReference>
<protein>
    <submittedName>
        <fullName evidence="4">Anti-LPS-factor-like-1 protein</fullName>
    </submittedName>
</protein>
<dbReference type="InterPro" id="IPR024509">
    <property type="entry name" value="Anti-LPS_factor/Scygonadin"/>
</dbReference>